<dbReference type="OrthoDB" id="3918848at2759"/>
<feature type="chain" id="PRO_5003779286" description="DUF5127 domain-containing protein" evidence="1">
    <location>
        <begin position="22"/>
        <end position="417"/>
    </location>
</feature>
<feature type="domain" description="Glutaminase A N-terminal" evidence="3">
    <location>
        <begin position="180"/>
        <end position="312"/>
    </location>
</feature>
<dbReference type="InParanoid" id="J4I028"/>
<protein>
    <recommendedName>
        <fullName evidence="6">DUF5127 domain-containing protein</fullName>
    </recommendedName>
</protein>
<dbReference type="GeneID" id="24099768"/>
<gene>
    <name evidence="4" type="ORF">FIBRA_07050</name>
</gene>
<dbReference type="PANTHER" id="PTHR31987:SF1">
    <property type="entry name" value="GLUTAMINASE A"/>
    <property type="match status" value="1"/>
</dbReference>
<evidence type="ECO:0008006" key="6">
    <source>
        <dbReference type="Google" id="ProtNLM"/>
    </source>
</evidence>
<feature type="domain" description="Glutaminase A N-terminal" evidence="3">
    <location>
        <begin position="103"/>
        <end position="171"/>
    </location>
</feature>
<reference evidence="4 5" key="1">
    <citation type="journal article" date="2012" name="Appl. Environ. Microbiol.">
        <title>Short-read sequencing for genomic analysis of the brown rot fungus Fibroporia radiculosa.</title>
        <authorList>
            <person name="Tang J.D."/>
            <person name="Perkins A.D."/>
            <person name="Sonstegard T.S."/>
            <person name="Schroeder S.G."/>
            <person name="Burgess S.C."/>
            <person name="Diehl S.V."/>
        </authorList>
    </citation>
    <scope>NUCLEOTIDE SEQUENCE [LARGE SCALE GENOMIC DNA]</scope>
    <source>
        <strain evidence="4 5">TFFH 294</strain>
    </source>
</reference>
<evidence type="ECO:0000313" key="4">
    <source>
        <dbReference type="EMBL" id="CCM04857.1"/>
    </source>
</evidence>
<proteinExistence type="predicted"/>
<keyword evidence="1" id="KW-0732">Signal</keyword>
<evidence type="ECO:0000313" key="5">
    <source>
        <dbReference type="Proteomes" id="UP000006352"/>
    </source>
</evidence>
<dbReference type="HOGENOM" id="CLU_008020_3_0_1"/>
<dbReference type="Pfam" id="PF16335">
    <property type="entry name" value="GtaA_6_Hairpin"/>
    <property type="match status" value="1"/>
</dbReference>
<evidence type="ECO:0000259" key="2">
    <source>
        <dbReference type="Pfam" id="PF16335"/>
    </source>
</evidence>
<name>J4I028_9APHY</name>
<dbReference type="InterPro" id="IPR052743">
    <property type="entry name" value="Glutaminase_GtaA"/>
</dbReference>
<dbReference type="Pfam" id="PF17168">
    <property type="entry name" value="DUF5127"/>
    <property type="match status" value="2"/>
</dbReference>
<dbReference type="AlphaFoldDB" id="J4I028"/>
<evidence type="ECO:0000256" key="1">
    <source>
        <dbReference type="SAM" id="SignalP"/>
    </source>
</evidence>
<dbReference type="PANTHER" id="PTHR31987">
    <property type="entry name" value="GLUTAMINASE A-RELATED"/>
    <property type="match status" value="1"/>
</dbReference>
<organism evidence="4 5">
    <name type="scientific">Fibroporia radiculosa</name>
    <dbReference type="NCBI Taxonomy" id="599839"/>
    <lineage>
        <taxon>Eukaryota</taxon>
        <taxon>Fungi</taxon>
        <taxon>Dikarya</taxon>
        <taxon>Basidiomycota</taxon>
        <taxon>Agaricomycotina</taxon>
        <taxon>Agaricomycetes</taxon>
        <taxon>Polyporales</taxon>
        <taxon>Fibroporiaceae</taxon>
        <taxon>Fibroporia</taxon>
    </lineage>
</organism>
<evidence type="ECO:0000259" key="3">
    <source>
        <dbReference type="Pfam" id="PF17168"/>
    </source>
</evidence>
<dbReference type="InterPro" id="IPR033433">
    <property type="entry name" value="GtaA_N"/>
</dbReference>
<dbReference type="RefSeq" id="XP_012184140.1">
    <property type="nucleotide sequence ID" value="XM_012328750.1"/>
</dbReference>
<dbReference type="InterPro" id="IPR032514">
    <property type="entry name" value="GtaA_central"/>
</dbReference>
<dbReference type="EMBL" id="HE797169">
    <property type="protein sequence ID" value="CCM04857.1"/>
    <property type="molecule type" value="Genomic_DNA"/>
</dbReference>
<accession>J4I028</accession>
<sequence>MSHWLLPCTLVLLSFSTLVRAQAFIPPAIPLAVRSPYLNCWASTAGANLPSTNNTAFFWYNVDFTDWLGRIRVDGTTYQWLGDSKTNQNVTIARLVSTTITPTQTIQIIEAGPMNMTVTFLSPVEPSDWVKQSLSFSYLAVGAESTDGKAHSVQVYSEITAQWASSDAIPTVATNISFRDPGSYYYAMSRGENVTYKTCTDTVCQSNFTRFGTLAFVENNVTFRAIGDDMPVFAMSIDLGDIVSTQSSPVVWAVGYNHNPVIQYTVSNGEYQLRSPLFMATYPTVADAIVDFLSDFSDAQSRAVALDNRVQQAASQVTTDPGYYTMLSIATRQAFGSLSMTIDSNSIGSDWSISDVMIFMKNMGFDGGVNPVDKIYASFPNFLFFNASLGGPLLLPLLQIQFNNVSRPNYAATELGG</sequence>
<dbReference type="STRING" id="599839.J4I028"/>
<dbReference type="Proteomes" id="UP000006352">
    <property type="component" value="Unassembled WGS sequence"/>
</dbReference>
<feature type="signal peptide" evidence="1">
    <location>
        <begin position="1"/>
        <end position="21"/>
    </location>
</feature>
<feature type="domain" description="Glutaminase A central" evidence="2">
    <location>
        <begin position="323"/>
        <end position="416"/>
    </location>
</feature>
<keyword evidence="5" id="KW-1185">Reference proteome</keyword>